<organism evidence="2 3">
    <name type="scientific">Vigna unguiculata</name>
    <name type="common">Cowpea</name>
    <dbReference type="NCBI Taxonomy" id="3917"/>
    <lineage>
        <taxon>Eukaryota</taxon>
        <taxon>Viridiplantae</taxon>
        <taxon>Streptophyta</taxon>
        <taxon>Embryophyta</taxon>
        <taxon>Tracheophyta</taxon>
        <taxon>Spermatophyta</taxon>
        <taxon>Magnoliopsida</taxon>
        <taxon>eudicotyledons</taxon>
        <taxon>Gunneridae</taxon>
        <taxon>Pentapetalae</taxon>
        <taxon>rosids</taxon>
        <taxon>fabids</taxon>
        <taxon>Fabales</taxon>
        <taxon>Fabaceae</taxon>
        <taxon>Papilionoideae</taxon>
        <taxon>50 kb inversion clade</taxon>
        <taxon>NPAAA clade</taxon>
        <taxon>indigoferoid/millettioid clade</taxon>
        <taxon>Phaseoleae</taxon>
        <taxon>Vigna</taxon>
    </lineage>
</organism>
<keyword evidence="1" id="KW-1133">Transmembrane helix</keyword>
<keyword evidence="1" id="KW-0812">Transmembrane</keyword>
<dbReference type="Proteomes" id="UP000501690">
    <property type="component" value="Linkage Group LG5"/>
</dbReference>
<protein>
    <submittedName>
        <fullName evidence="2">Uncharacterized protein</fullName>
    </submittedName>
</protein>
<dbReference type="AlphaFoldDB" id="A0A4D6LY01"/>
<evidence type="ECO:0000313" key="3">
    <source>
        <dbReference type="Proteomes" id="UP000501690"/>
    </source>
</evidence>
<gene>
    <name evidence="2" type="ORF">DEO72_LG5g1465</name>
</gene>
<reference evidence="2 3" key="1">
    <citation type="submission" date="2019-04" db="EMBL/GenBank/DDBJ databases">
        <title>An improved genome assembly and genetic linkage map for asparagus bean, Vigna unguiculata ssp. sesquipedialis.</title>
        <authorList>
            <person name="Xia Q."/>
            <person name="Zhang R."/>
            <person name="Dong Y."/>
        </authorList>
    </citation>
    <scope>NUCLEOTIDE SEQUENCE [LARGE SCALE GENOMIC DNA]</scope>
    <source>
        <tissue evidence="2">Leaf</tissue>
    </source>
</reference>
<accession>A0A4D6LY01</accession>
<evidence type="ECO:0000256" key="1">
    <source>
        <dbReference type="SAM" id="Phobius"/>
    </source>
</evidence>
<dbReference type="EMBL" id="CP039349">
    <property type="protein sequence ID" value="QCD93390.1"/>
    <property type="molecule type" value="Genomic_DNA"/>
</dbReference>
<sequence length="112" mass="12404">MTRVCLVTSAVECDVDIAKVASHGSFASDSEEVVAHLRWWSLFTSQLLAFLVSRDGMRSCSRLGVVVVACDVDQFLVRAVVVGFHGVGSAWWWMNGHILMAYVLHPEDLRPV</sequence>
<keyword evidence="1" id="KW-0472">Membrane</keyword>
<feature type="transmembrane region" description="Helical" evidence="1">
    <location>
        <begin position="75"/>
        <end position="94"/>
    </location>
</feature>
<keyword evidence="3" id="KW-1185">Reference proteome</keyword>
<proteinExistence type="predicted"/>
<evidence type="ECO:0000313" key="2">
    <source>
        <dbReference type="EMBL" id="QCD93390.1"/>
    </source>
</evidence>
<name>A0A4D6LY01_VIGUN</name>